<dbReference type="CDD" id="cd07302">
    <property type="entry name" value="CHD"/>
    <property type="match status" value="1"/>
</dbReference>
<dbReference type="Gene3D" id="3.30.70.1230">
    <property type="entry name" value="Nucleotide cyclase"/>
    <property type="match status" value="1"/>
</dbReference>
<keyword evidence="3" id="KW-1185">Reference proteome</keyword>
<name>A0ABZ2XV27_9RHOB</name>
<sequence length="412" mass="45672">MVAEPTLTLESAGRAMPLISWLMQQGLQGAGQQEMLQGYCQRLEDMGVPLWRLHLAQRAFHPKFGGLGFSWTRADGLSHEHYEHRDSPRDEWVRSPFYQILTNGLDEFRAGLDVNEDFSVFPLLEDLRGQGATEYFATGLWFEKPDDREIDPNHAPEGVLISWTTDRLGGFEDDDLNIIRGSLPYLGLALKSSSNRQMAADLLRVYLGRDAGKRVLSGEIQRGSSQRIDAVICYFDLKDFTSLAESIPGTELIEMLNDYFALAVATIQNHGGNILKFMGDGMLTMFDLGSIEEDATAALNAASELQVKIRDLNRTREAQGLTTTGFTLALHAGEILYGNIGAENRLDFTVIGPTVNLTSRISGMHRSVGQSIIISEYVHRAAQPASHDLVSLGRYMLRGVAAPIELFTIFEG</sequence>
<dbReference type="Pfam" id="PF00211">
    <property type="entry name" value="Guanylate_cyc"/>
    <property type="match status" value="1"/>
</dbReference>
<dbReference type="GO" id="GO:0016829">
    <property type="term" value="F:lyase activity"/>
    <property type="evidence" value="ECO:0007669"/>
    <property type="project" value="UniProtKB-KW"/>
</dbReference>
<evidence type="ECO:0000313" key="2">
    <source>
        <dbReference type="EMBL" id="WZK89548.1"/>
    </source>
</evidence>
<gene>
    <name evidence="2" type="ORF">QEZ52_03090</name>
</gene>
<dbReference type="Proteomes" id="UP001623232">
    <property type="component" value="Chromosome"/>
</dbReference>
<dbReference type="InterPro" id="IPR029787">
    <property type="entry name" value="Nucleotide_cyclase"/>
</dbReference>
<evidence type="ECO:0000313" key="3">
    <source>
        <dbReference type="Proteomes" id="UP001623232"/>
    </source>
</evidence>
<dbReference type="EMBL" id="CP123584">
    <property type="protein sequence ID" value="WZK89548.1"/>
    <property type="molecule type" value="Genomic_DNA"/>
</dbReference>
<dbReference type="RefSeq" id="WP_406647886.1">
    <property type="nucleotide sequence ID" value="NZ_CP123584.1"/>
</dbReference>
<protein>
    <submittedName>
        <fullName evidence="2">Adenylate/guanylate cyclase domain-containing protein</fullName>
        <ecNumber evidence="2">4.6.1.-</ecNumber>
    </submittedName>
</protein>
<accession>A0ABZ2XV27</accession>
<dbReference type="PANTHER" id="PTHR43081:SF11">
    <property type="entry name" value="BLR2264 PROTEIN"/>
    <property type="match status" value="1"/>
</dbReference>
<dbReference type="SUPFAM" id="SSF55073">
    <property type="entry name" value="Nucleotide cyclase"/>
    <property type="match status" value="1"/>
</dbReference>
<reference evidence="2 3" key="1">
    <citation type="submission" date="2023-04" db="EMBL/GenBank/DDBJ databases">
        <title>Complete genome sequence of Alisedimentitalea scapharcae.</title>
        <authorList>
            <person name="Rong J.-C."/>
            <person name="Yi M.-L."/>
            <person name="Zhao Q."/>
        </authorList>
    </citation>
    <scope>NUCLEOTIDE SEQUENCE [LARGE SCALE GENOMIC DNA]</scope>
    <source>
        <strain evidence="2 3">KCTC 42119</strain>
    </source>
</reference>
<keyword evidence="2" id="KW-0456">Lyase</keyword>
<organism evidence="2 3">
    <name type="scientific">Aliisedimentitalea scapharcae</name>
    <dbReference type="NCBI Taxonomy" id="1524259"/>
    <lineage>
        <taxon>Bacteria</taxon>
        <taxon>Pseudomonadati</taxon>
        <taxon>Pseudomonadota</taxon>
        <taxon>Alphaproteobacteria</taxon>
        <taxon>Rhodobacterales</taxon>
        <taxon>Roseobacteraceae</taxon>
        <taxon>Aliisedimentitalea</taxon>
    </lineage>
</organism>
<feature type="domain" description="Guanylate cyclase" evidence="1">
    <location>
        <begin position="231"/>
        <end position="362"/>
    </location>
</feature>
<dbReference type="InterPro" id="IPR001054">
    <property type="entry name" value="A/G_cyclase"/>
</dbReference>
<dbReference type="PROSITE" id="PS50125">
    <property type="entry name" value="GUANYLATE_CYCLASE_2"/>
    <property type="match status" value="1"/>
</dbReference>
<dbReference type="InterPro" id="IPR050697">
    <property type="entry name" value="Adenylyl/Guanylyl_Cyclase_3/4"/>
</dbReference>
<dbReference type="EC" id="4.6.1.-" evidence="2"/>
<dbReference type="SMART" id="SM00044">
    <property type="entry name" value="CYCc"/>
    <property type="match status" value="1"/>
</dbReference>
<evidence type="ECO:0000259" key="1">
    <source>
        <dbReference type="PROSITE" id="PS50125"/>
    </source>
</evidence>
<dbReference type="PANTHER" id="PTHR43081">
    <property type="entry name" value="ADENYLATE CYCLASE, TERMINAL-DIFFERENTIATION SPECIFIC-RELATED"/>
    <property type="match status" value="1"/>
</dbReference>
<proteinExistence type="predicted"/>